<dbReference type="STRING" id="1612624.ADU59_18020"/>
<dbReference type="FunFam" id="1.20.1640.10:FF:000004">
    <property type="entry name" value="Protein translocase subunit SecD"/>
    <property type="match status" value="1"/>
</dbReference>
<comment type="subunit">
    <text evidence="10">Forms a complex with SecF. Part of the essential Sec protein translocation apparatus which comprises SecA, SecYEG and auxiliary proteins SecDF-YajC and YidC.</text>
</comment>
<name>A0A1C7NYM2_9HYPH</name>
<dbReference type="SUPFAM" id="SSF82866">
    <property type="entry name" value="Multidrug efflux transporter AcrB transmembrane domain"/>
    <property type="match status" value="2"/>
</dbReference>
<dbReference type="InterPro" id="IPR022645">
    <property type="entry name" value="SecD/SecF_bac"/>
</dbReference>
<comment type="caution">
    <text evidence="13">The sequence shown here is derived from an EMBL/GenBank/DDBJ whole genome shotgun (WGS) entry which is preliminary data.</text>
</comment>
<feature type="transmembrane region" description="Helical" evidence="10">
    <location>
        <begin position="801"/>
        <end position="827"/>
    </location>
</feature>
<feature type="transmembrane region" description="Helical" evidence="10">
    <location>
        <begin position="402"/>
        <end position="420"/>
    </location>
</feature>
<feature type="transmembrane region" description="Helical" evidence="10">
    <location>
        <begin position="497"/>
        <end position="521"/>
    </location>
</feature>
<evidence type="ECO:0000256" key="4">
    <source>
        <dbReference type="ARBA" id="ARBA00022519"/>
    </source>
</evidence>
<dbReference type="GO" id="GO:0006605">
    <property type="term" value="P:protein targeting"/>
    <property type="evidence" value="ECO:0007669"/>
    <property type="project" value="UniProtKB-UniRule"/>
</dbReference>
<dbReference type="Pfam" id="PF02355">
    <property type="entry name" value="SecD_SecF_C"/>
    <property type="match status" value="2"/>
</dbReference>
<dbReference type="GO" id="GO:0043952">
    <property type="term" value="P:protein transport by the Sec complex"/>
    <property type="evidence" value="ECO:0007669"/>
    <property type="project" value="UniProtKB-UniRule"/>
</dbReference>
<feature type="transmembrane region" description="Helical" evidence="10">
    <location>
        <begin position="426"/>
        <end position="445"/>
    </location>
</feature>
<comment type="function">
    <text evidence="10">Part of the Sec protein translocase complex. Interacts with the SecYEG preprotein conducting channel. SecDF uses the proton motive force (PMF) to complete protein translocation after the ATP-dependent function of SecA.</text>
</comment>
<dbReference type="NCBIfam" id="TIGR00966">
    <property type="entry name" value="transloc_SecF"/>
    <property type="match status" value="1"/>
</dbReference>
<keyword evidence="4" id="KW-0997">Cell inner membrane</keyword>
<gene>
    <name evidence="10" type="primary">secD</name>
    <name evidence="11" type="synonym">secF</name>
    <name evidence="13" type="ORF">ADU59_18020</name>
</gene>
<keyword evidence="6 10" id="KW-0653">Protein transport</keyword>
<dbReference type="OrthoDB" id="9805019at2"/>
<keyword evidence="14" id="KW-1185">Reference proteome</keyword>
<feature type="transmembrane region" description="Helical" evidence="10">
    <location>
        <begin position="698"/>
        <end position="719"/>
    </location>
</feature>
<dbReference type="HAMAP" id="MF_01463_B">
    <property type="entry name" value="SecD_B"/>
    <property type="match status" value="1"/>
</dbReference>
<feature type="transmembrane region" description="Helical" evidence="10">
    <location>
        <begin position="670"/>
        <end position="691"/>
    </location>
</feature>
<comment type="similarity">
    <text evidence="11">Belongs to the SecD/SecF family. SecF subfamily.</text>
</comment>
<dbReference type="PANTHER" id="PTHR30081:SF1">
    <property type="entry name" value="PROTEIN TRANSLOCASE SUBUNIT SECD"/>
    <property type="match status" value="1"/>
</dbReference>
<dbReference type="PATRIC" id="fig|1612624.7.peg.5549"/>
<dbReference type="NCBIfam" id="TIGR00916">
    <property type="entry name" value="2A0604s01"/>
    <property type="match status" value="2"/>
</dbReference>
<dbReference type="InterPro" id="IPR005791">
    <property type="entry name" value="SecD"/>
</dbReference>
<dbReference type="Proteomes" id="UP000093111">
    <property type="component" value="Unassembled WGS sequence"/>
</dbReference>
<dbReference type="AlphaFoldDB" id="A0A1C7NYM2"/>
<dbReference type="InterPro" id="IPR022813">
    <property type="entry name" value="SecD/SecF_arch_bac"/>
</dbReference>
<protein>
    <recommendedName>
        <fullName evidence="10 11">Multifunctional fusion protein</fullName>
    </recommendedName>
    <domain>
        <recommendedName>
            <fullName evidence="10">Protein translocase subunit SecD</fullName>
        </recommendedName>
    </domain>
    <domain>
        <recommendedName>
            <fullName evidence="11">Protein-export membrane protein SecF</fullName>
        </recommendedName>
    </domain>
</protein>
<evidence type="ECO:0000259" key="12">
    <source>
        <dbReference type="PROSITE" id="PS50156"/>
    </source>
</evidence>
<keyword evidence="2 10" id="KW-0813">Transport</keyword>
<dbReference type="Pfam" id="PF07549">
    <property type="entry name" value="Sec_GG"/>
    <property type="match status" value="2"/>
</dbReference>
<keyword evidence="5 10" id="KW-0812">Transmembrane</keyword>
<dbReference type="InterPro" id="IPR054384">
    <property type="entry name" value="SecDF_P1_head"/>
</dbReference>
<keyword evidence="9 10" id="KW-0472">Membrane</keyword>
<dbReference type="Pfam" id="PF21760">
    <property type="entry name" value="SecD_1st"/>
    <property type="match status" value="1"/>
</dbReference>
<keyword evidence="3 10" id="KW-1003">Cell membrane</keyword>
<reference evidence="13 14" key="1">
    <citation type="journal article" date="2016" name="Syst. Appl. Microbiol.">
        <title>Pararhizobium polonicum sp. nov. isolated from tumors on stone fruit rootstocks.</title>
        <authorList>
            <person name="Pulawska J."/>
            <person name="Kuzmanovic N."/>
            <person name="Willems A."/>
            <person name="Pothier J.F."/>
        </authorList>
    </citation>
    <scope>NUCLEOTIDE SEQUENCE [LARGE SCALE GENOMIC DNA]</scope>
    <source>
        <strain evidence="13 14">F5.1</strain>
    </source>
</reference>
<accession>A0A1C7NYM2</accession>
<evidence type="ECO:0000256" key="5">
    <source>
        <dbReference type="ARBA" id="ARBA00022692"/>
    </source>
</evidence>
<proteinExistence type="inferred from homology"/>
<dbReference type="NCBIfam" id="NF011315">
    <property type="entry name" value="PRK14726.1"/>
    <property type="match status" value="1"/>
</dbReference>
<comment type="subunit">
    <text evidence="11">Forms a complex with SecD. Part of the essential Sec protein translocation apparatus which comprises SecA, SecYEG and auxiliary proteins SecDF-YajC and YidC.</text>
</comment>
<dbReference type="GO" id="GO:0015450">
    <property type="term" value="F:protein-transporting ATPase activity"/>
    <property type="evidence" value="ECO:0007669"/>
    <property type="project" value="InterPro"/>
</dbReference>
<dbReference type="InterPro" id="IPR000731">
    <property type="entry name" value="SSD"/>
</dbReference>
<dbReference type="InterPro" id="IPR005665">
    <property type="entry name" value="SecF_bac"/>
</dbReference>
<evidence type="ECO:0000256" key="3">
    <source>
        <dbReference type="ARBA" id="ARBA00022475"/>
    </source>
</evidence>
<feature type="transmembrane region" description="Helical" evidence="10">
    <location>
        <begin position="777"/>
        <end position="795"/>
    </location>
</feature>
<dbReference type="InterPro" id="IPR048634">
    <property type="entry name" value="SecD_SecF_C"/>
</dbReference>
<comment type="subcellular location">
    <subcellularLocation>
        <location evidence="1 10">Cell membrane</location>
        <topology evidence="1 10">Multi-pass membrane protein</topology>
    </subcellularLocation>
</comment>
<evidence type="ECO:0000256" key="9">
    <source>
        <dbReference type="ARBA" id="ARBA00023136"/>
    </source>
</evidence>
<feature type="domain" description="SSD" evidence="12">
    <location>
        <begin position="388"/>
        <end position="523"/>
    </location>
</feature>
<dbReference type="InterPro" id="IPR048631">
    <property type="entry name" value="SecD_1st"/>
</dbReference>
<evidence type="ECO:0000313" key="13">
    <source>
        <dbReference type="EMBL" id="OBZ94095.1"/>
    </source>
</evidence>
<evidence type="ECO:0000256" key="10">
    <source>
        <dbReference type="HAMAP-Rule" id="MF_01463"/>
    </source>
</evidence>
<dbReference type="PANTHER" id="PTHR30081">
    <property type="entry name" value="PROTEIN-EXPORT MEMBRANE PROTEIN SEC"/>
    <property type="match status" value="1"/>
</dbReference>
<feature type="transmembrane region" description="Helical" evidence="10">
    <location>
        <begin position="725"/>
        <end position="746"/>
    </location>
</feature>
<dbReference type="NCBIfam" id="TIGR01129">
    <property type="entry name" value="secD"/>
    <property type="match status" value="1"/>
</dbReference>
<dbReference type="NCBIfam" id="NF009583">
    <property type="entry name" value="PRK13024.1-3"/>
    <property type="match status" value="1"/>
</dbReference>
<comment type="similarity">
    <text evidence="10">Belongs to the SecD/SecF family. SecD subfamily.</text>
</comment>
<comment type="caution">
    <text evidence="10">Lacks conserved residue(s) required for the propagation of feature annotation.</text>
</comment>
<dbReference type="Gene3D" id="3.30.70.3400">
    <property type="match status" value="2"/>
</dbReference>
<sequence length="853" mass="90415">MPYLSRWKTIIVWLVVLLSIVVALPNAVPNSVLDGLPDWAPKKQLMLGLDLQGGSQITLKIERDDVVKARLEAVIDAVGSRLRAAAIGYSGLSGTGQAIQLRLRDPAQTDAARAALKPLTEPVKAGGLTKDAVSEVTITSSPDGVLNLDVTNDGIDHRISTTLDTAITVLHQRLTELGSLQPKIRRQGADRIVVQIPGRYDPEQVKYILSQAGALSFRSIDMSMAVQDAVNGQPPVNSEVLYSADDPPIGYLVRRQPIIANSDIVDAQAAINAQSGNPVVNLRLGPEGTARFAQATADNAGATVAIVLDGSVIATPLVRKAITDGTVQLVAEMSPEGADDLALLLRAGALPTPLTVVEERSIGAGRGADSIHSIVTAGAIGAVLVILFMVGFYGLFGAVASLAVALNVVMIIAVLSATGLPLTLPGIAGIVLTIGMAVDSNVLIYERIREEVRHGRSVSDAMKYGFSRAFAAIVDANITTLIAAIILLFLGTGSVRGFAVTLAIGIVTTLFTAFTLTRVMLEIWVDRRRPTALPDGIRTGIFDGAAFRFMAIRNYVFSLTAILSVLSMLLFGALGINLGIDFSGGSVIELKAREGNADIEDIRGRLYELNIGDVTVKPFGSPQDVVVRVHSRDGGENAEQTSVIMIRGELEDAYEFRRVEVVGPSVSGDLTTAATIGVLASLLAILIYIWVRFEWQFAAGAIVATLHDVLLTIGLFVVTGMEFNLTSIAALLTIVGYSLNDTVVVYDRVRENLRRYPRMPLPILIDTSINQTLSRTVLTGATTTLALAALCFFGGEAIQAFAFVMLFGVAVGTFSSIYVAGPVLILFKLRHGAPGGDAEKTGGAEMHPAKGAQ</sequence>
<dbReference type="RefSeq" id="WP_068955538.1">
    <property type="nucleotide sequence ID" value="NZ_LGLV01000011.1"/>
</dbReference>
<feature type="transmembrane region" description="Helical" evidence="10">
    <location>
        <begin position="466"/>
        <end position="491"/>
    </location>
</feature>
<evidence type="ECO:0000256" key="8">
    <source>
        <dbReference type="ARBA" id="ARBA00023010"/>
    </source>
</evidence>
<dbReference type="PRINTS" id="PR01755">
    <property type="entry name" value="SECFTRNLCASE"/>
</dbReference>
<dbReference type="GO" id="GO:0065002">
    <property type="term" value="P:intracellular protein transmembrane transport"/>
    <property type="evidence" value="ECO:0007669"/>
    <property type="project" value="UniProtKB-UniRule"/>
</dbReference>
<dbReference type="Pfam" id="PF22599">
    <property type="entry name" value="SecDF_P1_head"/>
    <property type="match status" value="1"/>
</dbReference>
<dbReference type="InterPro" id="IPR022646">
    <property type="entry name" value="SecD/SecF_CS"/>
</dbReference>
<evidence type="ECO:0000256" key="6">
    <source>
        <dbReference type="ARBA" id="ARBA00022927"/>
    </source>
</evidence>
<dbReference type="Gene3D" id="1.20.1640.10">
    <property type="entry name" value="Multidrug efflux transporter AcrB transmembrane domain"/>
    <property type="match status" value="2"/>
</dbReference>
<keyword evidence="7 10" id="KW-1133">Transmembrane helix</keyword>
<evidence type="ECO:0000313" key="14">
    <source>
        <dbReference type="Proteomes" id="UP000093111"/>
    </source>
</evidence>
<organism evidence="13 14">
    <name type="scientific">Pararhizobium polonicum</name>
    <dbReference type="NCBI Taxonomy" id="1612624"/>
    <lineage>
        <taxon>Bacteria</taxon>
        <taxon>Pseudomonadati</taxon>
        <taxon>Pseudomonadota</taxon>
        <taxon>Alphaproteobacteria</taxon>
        <taxon>Hyphomicrobiales</taxon>
        <taxon>Rhizobiaceae</taxon>
        <taxon>Rhizobium/Agrobacterium group</taxon>
        <taxon>Pararhizobium</taxon>
    </lineage>
</organism>
<dbReference type="EMBL" id="LGLV01000011">
    <property type="protein sequence ID" value="OBZ94095.1"/>
    <property type="molecule type" value="Genomic_DNA"/>
</dbReference>
<feature type="transmembrane region" description="Helical" evidence="10">
    <location>
        <begin position="374"/>
        <end position="395"/>
    </location>
</feature>
<evidence type="ECO:0000256" key="2">
    <source>
        <dbReference type="ARBA" id="ARBA00022448"/>
    </source>
</evidence>
<evidence type="ECO:0000256" key="11">
    <source>
        <dbReference type="HAMAP-Rule" id="MF_01464"/>
    </source>
</evidence>
<dbReference type="GO" id="GO:0005886">
    <property type="term" value="C:plasma membrane"/>
    <property type="evidence" value="ECO:0007669"/>
    <property type="project" value="UniProtKB-SubCell"/>
</dbReference>
<dbReference type="InterPro" id="IPR055344">
    <property type="entry name" value="SecD_SecF_C_bact"/>
</dbReference>
<keyword evidence="8 10" id="KW-0811">Translocation</keyword>
<evidence type="ECO:0000256" key="7">
    <source>
        <dbReference type="ARBA" id="ARBA00022989"/>
    </source>
</evidence>
<dbReference type="Gene3D" id="3.30.1360.200">
    <property type="match status" value="1"/>
</dbReference>
<feature type="transmembrane region" description="Helical" evidence="10">
    <location>
        <begin position="555"/>
        <end position="580"/>
    </location>
</feature>
<dbReference type="HAMAP" id="MF_01464_B">
    <property type="entry name" value="SecF_B"/>
    <property type="match status" value="1"/>
</dbReference>
<evidence type="ECO:0000256" key="1">
    <source>
        <dbReference type="ARBA" id="ARBA00004651"/>
    </source>
</evidence>
<dbReference type="PROSITE" id="PS50156">
    <property type="entry name" value="SSD"/>
    <property type="match status" value="1"/>
</dbReference>